<reference evidence="1 2" key="2">
    <citation type="journal article" date="2022" name="Mol. Ecol. Resour.">
        <title>The genomes of chicory, endive, great burdock and yacon provide insights into Asteraceae paleo-polyploidization history and plant inulin production.</title>
        <authorList>
            <person name="Fan W."/>
            <person name="Wang S."/>
            <person name="Wang H."/>
            <person name="Wang A."/>
            <person name="Jiang F."/>
            <person name="Liu H."/>
            <person name="Zhao H."/>
            <person name="Xu D."/>
            <person name="Zhang Y."/>
        </authorList>
    </citation>
    <scope>NUCLEOTIDE SEQUENCE [LARGE SCALE GENOMIC DNA]</scope>
    <source>
        <strain evidence="2">cv. Yunnan</strain>
        <tissue evidence="1">Leaves</tissue>
    </source>
</reference>
<organism evidence="1 2">
    <name type="scientific">Smallanthus sonchifolius</name>
    <dbReference type="NCBI Taxonomy" id="185202"/>
    <lineage>
        <taxon>Eukaryota</taxon>
        <taxon>Viridiplantae</taxon>
        <taxon>Streptophyta</taxon>
        <taxon>Embryophyta</taxon>
        <taxon>Tracheophyta</taxon>
        <taxon>Spermatophyta</taxon>
        <taxon>Magnoliopsida</taxon>
        <taxon>eudicotyledons</taxon>
        <taxon>Gunneridae</taxon>
        <taxon>Pentapetalae</taxon>
        <taxon>asterids</taxon>
        <taxon>campanulids</taxon>
        <taxon>Asterales</taxon>
        <taxon>Asteraceae</taxon>
        <taxon>Asteroideae</taxon>
        <taxon>Heliantheae alliance</taxon>
        <taxon>Millerieae</taxon>
        <taxon>Smallanthus</taxon>
    </lineage>
</organism>
<accession>A0ACB9JXU0</accession>
<protein>
    <submittedName>
        <fullName evidence="1">Uncharacterized protein</fullName>
    </submittedName>
</protein>
<comment type="caution">
    <text evidence="1">The sequence shown here is derived from an EMBL/GenBank/DDBJ whole genome shotgun (WGS) entry which is preliminary data.</text>
</comment>
<proteinExistence type="predicted"/>
<dbReference type="EMBL" id="CM042019">
    <property type="protein sequence ID" value="KAI3824856.1"/>
    <property type="molecule type" value="Genomic_DNA"/>
</dbReference>
<name>A0ACB9JXU0_9ASTR</name>
<dbReference type="Proteomes" id="UP001056120">
    <property type="component" value="Linkage Group LG02"/>
</dbReference>
<sequence length="860" mass="96983">MGCVGSKPDESPAVALCRQRCTFLDVAIHQRYVLADAHLAYCHSLKNVGVSLHRFFDIHSAAVHGGDIPPSPVLNLPHQRKGETSKRPPAFVHDHAHHSHSNSGESHLHFHSDSDEDSDDDDGSLHLHAVGGESSPLHQHERQGNLMYNDPPRFYPPAGYPDNPISGYPPAGYPPLNYPPAGYPPSGYPTSGYPPAGYPPAGYPYPPADYPNGRYTMNFMRKQPTPSVVYQQRPMSPETIRYGEASSSSSYYNNNNYNYQNPSSYYNNNYSNYGEFFGSSSQPPPYGGLEASSSNSKPSPPPPPPPAPSSTWDFLNPFETFESYYPPYTPSRDSREVREEEGIPDLEDEDYFQQEVVKEIHSSNPKFVDGGGGGGSGGGGGNVDSKKPVVVDDESEKSSVVDLHYRSGPSVPEEEEPVEFDVHVVDKGETSRGEKPIHEFHNDSEVVKEIQIQFDRASESGNELAKILEVGKVPHNRKHAAYQVPSKMLNVFSPSLAATASKNSDRANLDVDVELRTKSKNLSSTLHKLYLWEKKLFEEVKVEEKMRLLHDEKDKKLKRLDEKGAEQHKVDATRTFVRSLSTKIRIAIQVVDKISEQINKLRDEELWPQLNEFIHGLTRMWRSMLECHRSQCRAIGAAKRLDAIASSKHFSDDSLQATLQLEHELLNWTLKFSYWFGAQKGFVTSLNNWLLKCLLYVPEETADGPVPFSPSRIGAPTVFIICNQWAQALDRISDKEVVESMRDFVKVVLQLWERDKQEMRRRLEMHKNMDKRVKDLEREDQKIHKELQVLDKRIVVSSENDNGLSAVYQSETSKTFGAQTNLRLVFEAMERFTAASLKACEELLQRIEEDKISRVQEQGA</sequence>
<gene>
    <name evidence="1" type="ORF">L1987_06328</name>
</gene>
<evidence type="ECO:0000313" key="1">
    <source>
        <dbReference type="EMBL" id="KAI3824856.1"/>
    </source>
</evidence>
<keyword evidence="2" id="KW-1185">Reference proteome</keyword>
<evidence type="ECO:0000313" key="2">
    <source>
        <dbReference type="Proteomes" id="UP001056120"/>
    </source>
</evidence>
<reference evidence="2" key="1">
    <citation type="journal article" date="2022" name="Mol. Ecol. Resour.">
        <title>The genomes of chicory, endive, great burdock and yacon provide insights into Asteraceae palaeo-polyploidization history and plant inulin production.</title>
        <authorList>
            <person name="Fan W."/>
            <person name="Wang S."/>
            <person name="Wang H."/>
            <person name="Wang A."/>
            <person name="Jiang F."/>
            <person name="Liu H."/>
            <person name="Zhao H."/>
            <person name="Xu D."/>
            <person name="Zhang Y."/>
        </authorList>
    </citation>
    <scope>NUCLEOTIDE SEQUENCE [LARGE SCALE GENOMIC DNA]</scope>
    <source>
        <strain evidence="2">cv. Yunnan</strain>
    </source>
</reference>